<dbReference type="PRINTS" id="PR02075">
    <property type="entry name" value="FIBSHEATHIP1"/>
</dbReference>
<feature type="compositionally biased region" description="Low complexity" evidence="4">
    <location>
        <begin position="22"/>
        <end position="35"/>
    </location>
</feature>
<feature type="region of interest" description="Disordered" evidence="4">
    <location>
        <begin position="192"/>
        <end position="224"/>
    </location>
</feature>
<feature type="region of interest" description="Disordered" evidence="4">
    <location>
        <begin position="1"/>
        <end position="85"/>
    </location>
</feature>
<feature type="compositionally biased region" description="Basic and acidic residues" evidence="4">
    <location>
        <begin position="337"/>
        <end position="349"/>
    </location>
</feature>
<dbReference type="GeneID" id="108430627"/>
<evidence type="ECO:0000313" key="5">
    <source>
        <dbReference type="Ensembl" id="ENSPNAP00000032409.1"/>
    </source>
</evidence>
<dbReference type="InterPro" id="IPR026246">
    <property type="entry name" value="Fsip1"/>
</dbReference>
<dbReference type="Proteomes" id="UP001501920">
    <property type="component" value="Chromosome 10"/>
</dbReference>
<evidence type="ECO:0000256" key="3">
    <source>
        <dbReference type="ARBA" id="ARBA00023054"/>
    </source>
</evidence>
<dbReference type="CTD" id="161835"/>
<evidence type="ECO:0000256" key="2">
    <source>
        <dbReference type="ARBA" id="ARBA00019480"/>
    </source>
</evidence>
<proteinExistence type="inferred from homology"/>
<dbReference type="AlphaFoldDB" id="A0A3B4EAT8"/>
<dbReference type="PANTHER" id="PTHR22012:SF2">
    <property type="entry name" value="FIBROUS SHEATH-INTERACTING PROTEIN 1"/>
    <property type="match status" value="1"/>
</dbReference>
<comment type="similarity">
    <text evidence="1">Belongs to the FSIP1 family.</text>
</comment>
<reference evidence="5 6" key="1">
    <citation type="submission" date="2020-10" db="EMBL/GenBank/DDBJ databases">
        <title>Pygocentrus nattereri (red-bellied piranha) genome, fPygNat1, primary haplotype.</title>
        <authorList>
            <person name="Myers G."/>
            <person name="Meyer A."/>
            <person name="Karagic N."/>
            <person name="Pippel M."/>
            <person name="Winkler S."/>
            <person name="Tracey A."/>
            <person name="Wood J."/>
            <person name="Formenti G."/>
            <person name="Howe K."/>
            <person name="Fedrigo O."/>
            <person name="Jarvis E.D."/>
        </authorList>
    </citation>
    <scope>NUCLEOTIDE SEQUENCE [LARGE SCALE GENOMIC DNA]</scope>
</reference>
<sequence length="460" mass="51128">MDITKGSLDDISRPASSERSRAGSRVSSVSLSELGKVSQDRPRSLEVLSPDVSDTQDRWSEQDNNSDFMSENMPPDQDVSDEENEDPELLKAIRKMKRLDRILATKISNEKEVKKQGRELHQKLWQELEDLKIERTAGCSDEAENTRLFLALTSSTSKGRSEEVDIVPVFGTQVPDEENDLSLRLGNEEVVVHTESSGSVEGGQEVRRDKQTDSRQTLNGKSKHRQDFVKKNIELAGGAGSLILMTQEEKERLDVLLKDLEEEEAHVDPLTNPQANVSLCTVPTTSGEGYTPQPHELDQLLHIDVRLQLLLPVENFLSLKSPYTDRSLTQCGLHGSGGERDGERPPGQRVLRDMKESRGQEERLREIQQQLQLLGHSQQTTSLPEDQLRSLLVECEMALSRCSGSGTEDSSPRPYCALESHAMSLLASTPRLSSSALSVLLQEACGTPITPHESEEATLD</sequence>
<dbReference type="PANTHER" id="PTHR22012">
    <property type="entry name" value="FIBROUS SHEATH INTERACTING PROTEIN 1"/>
    <property type="match status" value="1"/>
</dbReference>
<evidence type="ECO:0000313" key="6">
    <source>
        <dbReference type="Proteomes" id="UP001501920"/>
    </source>
</evidence>
<dbReference type="Ensembl" id="ENSPNAT00000022294.2">
    <property type="protein sequence ID" value="ENSPNAP00000032409.1"/>
    <property type="gene ID" value="ENSPNAG00000020319.2"/>
</dbReference>
<feature type="compositionally biased region" description="Basic and acidic residues" evidence="4">
    <location>
        <begin position="204"/>
        <end position="213"/>
    </location>
</feature>
<protein>
    <recommendedName>
        <fullName evidence="2">Fibrous sheath-interacting protein 1</fullName>
    </recommendedName>
</protein>
<dbReference type="Pfam" id="PF15554">
    <property type="entry name" value="FSIP1"/>
    <property type="match status" value="1"/>
</dbReference>
<reference evidence="5" key="2">
    <citation type="submission" date="2025-08" db="UniProtKB">
        <authorList>
            <consortium name="Ensembl"/>
        </authorList>
    </citation>
    <scope>IDENTIFICATION</scope>
</reference>
<dbReference type="OMA" id="EPASCKV"/>
<evidence type="ECO:0000256" key="1">
    <source>
        <dbReference type="ARBA" id="ARBA00010495"/>
    </source>
</evidence>
<dbReference type="GeneTree" id="ENSGT00390000013879"/>
<evidence type="ECO:0000256" key="4">
    <source>
        <dbReference type="SAM" id="MobiDB-lite"/>
    </source>
</evidence>
<feature type="compositionally biased region" description="Basic and acidic residues" evidence="4">
    <location>
        <begin position="7"/>
        <end position="21"/>
    </location>
</feature>
<keyword evidence="3" id="KW-0175">Coiled coil</keyword>
<reference evidence="5" key="3">
    <citation type="submission" date="2025-09" db="UniProtKB">
        <authorList>
            <consortium name="Ensembl"/>
        </authorList>
    </citation>
    <scope>IDENTIFICATION</scope>
</reference>
<dbReference type="OrthoDB" id="9946895at2759"/>
<organism evidence="5 6">
    <name type="scientific">Pygocentrus nattereri</name>
    <name type="common">Red-bellied piranha</name>
    <dbReference type="NCBI Taxonomy" id="42514"/>
    <lineage>
        <taxon>Eukaryota</taxon>
        <taxon>Metazoa</taxon>
        <taxon>Chordata</taxon>
        <taxon>Craniata</taxon>
        <taxon>Vertebrata</taxon>
        <taxon>Euteleostomi</taxon>
        <taxon>Actinopterygii</taxon>
        <taxon>Neopterygii</taxon>
        <taxon>Teleostei</taxon>
        <taxon>Ostariophysi</taxon>
        <taxon>Characiformes</taxon>
        <taxon>Characoidei</taxon>
        <taxon>Pygocentrus</taxon>
    </lineage>
</organism>
<name>A0A3B4EAT8_PYGNA</name>
<accession>A0A3B4EAT8</accession>
<dbReference type="RefSeq" id="XP_017558713.1">
    <property type="nucleotide sequence ID" value="XM_017703224.2"/>
</dbReference>
<feature type="region of interest" description="Disordered" evidence="4">
    <location>
        <begin position="330"/>
        <end position="349"/>
    </location>
</feature>
<keyword evidence="6" id="KW-1185">Reference proteome</keyword>